<accession>A0AAD6NWC0</accession>
<dbReference type="AlphaFoldDB" id="A0AAD6NWC0"/>
<dbReference type="EMBL" id="JAPFFJ010000016">
    <property type="protein sequence ID" value="KAJ6407425.1"/>
    <property type="molecule type" value="Genomic_DNA"/>
</dbReference>
<gene>
    <name evidence="2" type="ORF">OIU84_010842</name>
</gene>
<proteinExistence type="predicted"/>
<feature type="compositionally biased region" description="Polar residues" evidence="1">
    <location>
        <begin position="1"/>
        <end position="17"/>
    </location>
</feature>
<name>A0AAD6NWC0_9ROSI</name>
<dbReference type="Proteomes" id="UP001162972">
    <property type="component" value="Chromosome 6"/>
</dbReference>
<reference evidence="2 3" key="1">
    <citation type="journal article" date="2023" name="Int. J. Mol. Sci.">
        <title>De Novo Assembly and Annotation of 11 Diverse Shrub Willow (Salix) Genomes Reveals Novel Gene Organization in Sex-Linked Regions.</title>
        <authorList>
            <person name="Hyden B."/>
            <person name="Feng K."/>
            <person name="Yates T.B."/>
            <person name="Jawdy S."/>
            <person name="Cereghino C."/>
            <person name="Smart L.B."/>
            <person name="Muchero W."/>
        </authorList>
    </citation>
    <scope>NUCLEOTIDE SEQUENCE [LARGE SCALE GENOMIC DNA]</scope>
    <source>
        <tissue evidence="2">Shoot tip</tissue>
    </source>
</reference>
<evidence type="ECO:0000313" key="3">
    <source>
        <dbReference type="Proteomes" id="UP001162972"/>
    </source>
</evidence>
<protein>
    <submittedName>
        <fullName evidence="2">Uncharacterized protein</fullName>
    </submittedName>
</protein>
<comment type="caution">
    <text evidence="2">The sequence shown here is derived from an EMBL/GenBank/DDBJ whole genome shotgun (WGS) entry which is preliminary data.</text>
</comment>
<evidence type="ECO:0000256" key="1">
    <source>
        <dbReference type="SAM" id="MobiDB-lite"/>
    </source>
</evidence>
<evidence type="ECO:0000313" key="2">
    <source>
        <dbReference type="EMBL" id="KAJ6407425.1"/>
    </source>
</evidence>
<keyword evidence="3" id="KW-1185">Reference proteome</keyword>
<sequence>MPSFQTVSNPLRTQAGNSAAGEFPLNVTTSGNQISSVQRQHRHLHLQKPDKDVPAKAPAGSKEDASVDNSGATIATVSVSAVLIAAISLKL</sequence>
<feature type="compositionally biased region" description="Polar residues" evidence="1">
    <location>
        <begin position="26"/>
        <end position="38"/>
    </location>
</feature>
<feature type="region of interest" description="Disordered" evidence="1">
    <location>
        <begin position="1"/>
        <end position="70"/>
    </location>
</feature>
<organism evidence="2 3">
    <name type="scientific">Salix udensis</name>
    <dbReference type="NCBI Taxonomy" id="889485"/>
    <lineage>
        <taxon>Eukaryota</taxon>
        <taxon>Viridiplantae</taxon>
        <taxon>Streptophyta</taxon>
        <taxon>Embryophyta</taxon>
        <taxon>Tracheophyta</taxon>
        <taxon>Spermatophyta</taxon>
        <taxon>Magnoliopsida</taxon>
        <taxon>eudicotyledons</taxon>
        <taxon>Gunneridae</taxon>
        <taxon>Pentapetalae</taxon>
        <taxon>rosids</taxon>
        <taxon>fabids</taxon>
        <taxon>Malpighiales</taxon>
        <taxon>Salicaceae</taxon>
        <taxon>Saliceae</taxon>
        <taxon>Salix</taxon>
    </lineage>
</organism>